<reference evidence="1" key="1">
    <citation type="submission" date="2020-03" db="EMBL/GenBank/DDBJ databases">
        <title>The deep terrestrial virosphere.</title>
        <authorList>
            <person name="Holmfeldt K."/>
            <person name="Nilsson E."/>
            <person name="Simone D."/>
            <person name="Lopez-Fernandez M."/>
            <person name="Wu X."/>
            <person name="de Brujin I."/>
            <person name="Lundin D."/>
            <person name="Andersson A."/>
            <person name="Bertilsson S."/>
            <person name="Dopson M."/>
        </authorList>
    </citation>
    <scope>NUCLEOTIDE SEQUENCE</scope>
    <source>
        <strain evidence="2">MM415A00125</strain>
        <strain evidence="1">MM415B00372</strain>
    </source>
</reference>
<name>A0A6M3J8Y1_9ZZZZ</name>
<evidence type="ECO:0000313" key="1">
    <source>
        <dbReference type="EMBL" id="QJA65818.1"/>
    </source>
</evidence>
<accession>A0A6M3J8Y1</accession>
<sequence>MVSFDIGETIICSITVKDSAGALQDPATSMNIVINRVPPNYVANIVSSTAMTKDSTGTYHYDFASAGKDNGKYEAVYTATDGTRITIEKDTFELK</sequence>
<gene>
    <name evidence="2" type="ORF">MM415A00125_0068</name>
    <name evidence="1" type="ORF">MM415B00372_0009</name>
</gene>
<dbReference type="AlphaFoldDB" id="A0A6M3J8Y1"/>
<evidence type="ECO:0000313" key="2">
    <source>
        <dbReference type="EMBL" id="QJI04975.1"/>
    </source>
</evidence>
<dbReference type="EMBL" id="MT141545">
    <property type="protein sequence ID" value="QJA65818.1"/>
    <property type="molecule type" value="Genomic_DNA"/>
</dbReference>
<dbReference type="EMBL" id="MT145192">
    <property type="protein sequence ID" value="QJI04975.1"/>
    <property type="molecule type" value="Genomic_DNA"/>
</dbReference>
<organism evidence="1">
    <name type="scientific">viral metagenome</name>
    <dbReference type="NCBI Taxonomy" id="1070528"/>
    <lineage>
        <taxon>unclassified sequences</taxon>
        <taxon>metagenomes</taxon>
        <taxon>organismal metagenomes</taxon>
    </lineage>
</organism>
<protein>
    <submittedName>
        <fullName evidence="1">Uncharacterized protein</fullName>
    </submittedName>
</protein>
<proteinExistence type="predicted"/>